<evidence type="ECO:0000256" key="13">
    <source>
        <dbReference type="SAM" id="Coils"/>
    </source>
</evidence>
<keyword evidence="6 10" id="KW-0143">Chaperone</keyword>
<dbReference type="PROSITE" id="PS01071">
    <property type="entry name" value="GRPE"/>
    <property type="match status" value="1"/>
</dbReference>
<dbReference type="Proteomes" id="UP000294937">
    <property type="component" value="Unassembled WGS sequence"/>
</dbReference>
<comment type="function">
    <text evidence="7 10 11">Participates actively in the response to hyperosmotic and heat shock by preventing the aggregation of stress-denatured proteins, in association with DnaK and GrpE. It is the nucleotide exchange factor for DnaK and may function as a thermosensor. Unfolded proteins bind initially to DnaJ; upon interaction with the DnaJ-bound protein, DnaK hydrolyzes its bound ATP, resulting in the formation of a stable complex. GrpE releases ADP from DnaK; ATP binding to DnaK triggers the release of the substrate protein, thus completing the reaction cycle. Several rounds of ATP-dependent interactions between DnaJ, DnaK and GrpE are required for fully efficient folding.</text>
</comment>
<name>A0A4R3L6X1_9BACL</name>
<dbReference type="InterPro" id="IPR013805">
    <property type="entry name" value="GrpE_CC"/>
</dbReference>
<keyword evidence="13" id="KW-0175">Coiled coil</keyword>
<dbReference type="InterPro" id="IPR009012">
    <property type="entry name" value="GrpE_head"/>
</dbReference>
<evidence type="ECO:0000256" key="14">
    <source>
        <dbReference type="SAM" id="MobiDB-lite"/>
    </source>
</evidence>
<dbReference type="GO" id="GO:0000774">
    <property type="term" value="F:adenyl-nucleotide exchange factor activity"/>
    <property type="evidence" value="ECO:0007669"/>
    <property type="project" value="InterPro"/>
</dbReference>
<protein>
    <recommendedName>
        <fullName evidence="8 10">Protein GrpE</fullName>
    </recommendedName>
    <alternativeName>
        <fullName evidence="9 10">HSP-70 cofactor</fullName>
    </alternativeName>
</protein>
<dbReference type="NCBIfam" id="NF010738">
    <property type="entry name" value="PRK14140.1"/>
    <property type="match status" value="1"/>
</dbReference>
<dbReference type="SUPFAM" id="SSF51064">
    <property type="entry name" value="Head domain of nucleotide exchange factor GrpE"/>
    <property type="match status" value="1"/>
</dbReference>
<evidence type="ECO:0000256" key="1">
    <source>
        <dbReference type="ARBA" id="ARBA00004496"/>
    </source>
</evidence>
<keyword evidence="5 10" id="KW-0346">Stress response</keyword>
<comment type="subcellular location">
    <subcellularLocation>
        <location evidence="1 10">Cytoplasm</location>
    </subcellularLocation>
</comment>
<feature type="coiled-coil region" evidence="13">
    <location>
        <begin position="50"/>
        <end position="95"/>
    </location>
</feature>
<organism evidence="15 16">
    <name type="scientific">Hazenella coriacea</name>
    <dbReference type="NCBI Taxonomy" id="1179467"/>
    <lineage>
        <taxon>Bacteria</taxon>
        <taxon>Bacillati</taxon>
        <taxon>Bacillota</taxon>
        <taxon>Bacilli</taxon>
        <taxon>Bacillales</taxon>
        <taxon>Thermoactinomycetaceae</taxon>
        <taxon>Hazenella</taxon>
    </lineage>
</organism>
<evidence type="ECO:0000256" key="7">
    <source>
        <dbReference type="ARBA" id="ARBA00053401"/>
    </source>
</evidence>
<feature type="compositionally biased region" description="Basic and acidic residues" evidence="14">
    <location>
        <begin position="20"/>
        <end position="39"/>
    </location>
</feature>
<dbReference type="InterPro" id="IPR000740">
    <property type="entry name" value="GrpE"/>
</dbReference>
<dbReference type="SUPFAM" id="SSF58014">
    <property type="entry name" value="Coiled-coil domain of nucleotide exchange factor GrpE"/>
    <property type="match status" value="1"/>
</dbReference>
<dbReference type="PANTHER" id="PTHR21237">
    <property type="entry name" value="GRPE PROTEIN"/>
    <property type="match status" value="1"/>
</dbReference>
<keyword evidence="16" id="KW-1185">Reference proteome</keyword>
<dbReference type="HAMAP" id="MF_01151">
    <property type="entry name" value="GrpE"/>
    <property type="match status" value="1"/>
</dbReference>
<evidence type="ECO:0000256" key="10">
    <source>
        <dbReference type="HAMAP-Rule" id="MF_01151"/>
    </source>
</evidence>
<evidence type="ECO:0000313" key="16">
    <source>
        <dbReference type="Proteomes" id="UP000294937"/>
    </source>
</evidence>
<dbReference type="AlphaFoldDB" id="A0A4R3L6X1"/>
<evidence type="ECO:0000256" key="2">
    <source>
        <dbReference type="ARBA" id="ARBA00009054"/>
    </source>
</evidence>
<comment type="subunit">
    <text evidence="3 10">Homodimer.</text>
</comment>
<evidence type="ECO:0000256" key="12">
    <source>
        <dbReference type="RuleBase" id="RU004478"/>
    </source>
</evidence>
<dbReference type="OrthoDB" id="9812586at2"/>
<evidence type="ECO:0000256" key="9">
    <source>
        <dbReference type="ARBA" id="ARBA00076414"/>
    </source>
</evidence>
<proteinExistence type="inferred from homology"/>
<gene>
    <name evidence="10" type="primary">grpE</name>
    <name evidence="15" type="ORF">EDD58_103194</name>
</gene>
<evidence type="ECO:0000256" key="4">
    <source>
        <dbReference type="ARBA" id="ARBA00022490"/>
    </source>
</evidence>
<evidence type="ECO:0000256" key="6">
    <source>
        <dbReference type="ARBA" id="ARBA00023186"/>
    </source>
</evidence>
<dbReference type="FunFam" id="2.30.22.10:FF:000001">
    <property type="entry name" value="Protein GrpE"/>
    <property type="match status" value="1"/>
</dbReference>
<evidence type="ECO:0000256" key="8">
    <source>
        <dbReference type="ARBA" id="ARBA00072274"/>
    </source>
</evidence>
<accession>A0A4R3L6X1</accession>
<comment type="caution">
    <text evidence="15">The sequence shown here is derived from an EMBL/GenBank/DDBJ whole genome shotgun (WGS) entry which is preliminary data.</text>
</comment>
<dbReference type="GO" id="GO:0005737">
    <property type="term" value="C:cytoplasm"/>
    <property type="evidence" value="ECO:0007669"/>
    <property type="project" value="UniProtKB-SubCell"/>
</dbReference>
<dbReference type="PRINTS" id="PR00773">
    <property type="entry name" value="GRPEPROTEIN"/>
</dbReference>
<dbReference type="Gene3D" id="2.30.22.10">
    <property type="entry name" value="Head domain of nucleotide exchange factor GrpE"/>
    <property type="match status" value="1"/>
</dbReference>
<sequence length="209" mass="24230">MELENQELQLQKRTQTSKNESYDHDRNQEESFRTEEEVNPKGYQPTLEEFEQLKQQLDQYQALVQQLKKQADENHEQMLRARADLENSRRRFRKEKEVALKYAAVPLLESLLPVLDNFERALDAADQSEHHQGLQEGVEMVYRQFLGSLSQAGLSLIEAEGKPFDPHQHNAVMLVPVEGVEPGLVVEEVQSGYRFLDRVIRPSMVKISN</sequence>
<comment type="similarity">
    <text evidence="2 10 12">Belongs to the GrpE family.</text>
</comment>
<feature type="compositionally biased region" description="Polar residues" evidence="14">
    <location>
        <begin position="1"/>
        <end position="19"/>
    </location>
</feature>
<dbReference type="CDD" id="cd00446">
    <property type="entry name" value="GrpE"/>
    <property type="match status" value="1"/>
</dbReference>
<evidence type="ECO:0000256" key="3">
    <source>
        <dbReference type="ARBA" id="ARBA00011738"/>
    </source>
</evidence>
<dbReference type="GO" id="GO:0051087">
    <property type="term" value="F:protein-folding chaperone binding"/>
    <property type="evidence" value="ECO:0007669"/>
    <property type="project" value="InterPro"/>
</dbReference>
<evidence type="ECO:0000256" key="11">
    <source>
        <dbReference type="RuleBase" id="RU000639"/>
    </source>
</evidence>
<dbReference type="Pfam" id="PF01025">
    <property type="entry name" value="GrpE"/>
    <property type="match status" value="1"/>
</dbReference>
<dbReference type="GO" id="GO:0051082">
    <property type="term" value="F:unfolded protein binding"/>
    <property type="evidence" value="ECO:0007669"/>
    <property type="project" value="TreeGrafter"/>
</dbReference>
<reference evidence="15 16" key="1">
    <citation type="submission" date="2019-03" db="EMBL/GenBank/DDBJ databases">
        <title>Genomic Encyclopedia of Type Strains, Phase IV (KMG-IV): sequencing the most valuable type-strain genomes for metagenomic binning, comparative biology and taxonomic classification.</title>
        <authorList>
            <person name="Goeker M."/>
        </authorList>
    </citation>
    <scope>NUCLEOTIDE SEQUENCE [LARGE SCALE GENOMIC DNA]</scope>
    <source>
        <strain evidence="15 16">DSM 45707</strain>
    </source>
</reference>
<feature type="region of interest" description="Disordered" evidence="14">
    <location>
        <begin position="1"/>
        <end position="40"/>
    </location>
</feature>
<dbReference type="GO" id="GO:0006457">
    <property type="term" value="P:protein folding"/>
    <property type="evidence" value="ECO:0007669"/>
    <property type="project" value="InterPro"/>
</dbReference>
<dbReference type="Gene3D" id="3.90.20.20">
    <property type="match status" value="1"/>
</dbReference>
<evidence type="ECO:0000256" key="5">
    <source>
        <dbReference type="ARBA" id="ARBA00023016"/>
    </source>
</evidence>
<dbReference type="GO" id="GO:0042803">
    <property type="term" value="F:protein homodimerization activity"/>
    <property type="evidence" value="ECO:0007669"/>
    <property type="project" value="InterPro"/>
</dbReference>
<dbReference type="PANTHER" id="PTHR21237:SF23">
    <property type="entry name" value="GRPE PROTEIN HOMOLOG, MITOCHONDRIAL"/>
    <property type="match status" value="1"/>
</dbReference>
<dbReference type="RefSeq" id="WP_131924162.1">
    <property type="nucleotide sequence ID" value="NZ_SMAG01000003.1"/>
</dbReference>
<evidence type="ECO:0000313" key="15">
    <source>
        <dbReference type="EMBL" id="TCS94775.1"/>
    </source>
</evidence>
<dbReference type="EMBL" id="SMAG01000003">
    <property type="protein sequence ID" value="TCS94775.1"/>
    <property type="molecule type" value="Genomic_DNA"/>
</dbReference>
<keyword evidence="4 10" id="KW-0963">Cytoplasm</keyword>